<feature type="compositionally biased region" description="Basic and acidic residues" evidence="1">
    <location>
        <begin position="190"/>
        <end position="202"/>
    </location>
</feature>
<evidence type="ECO:0000256" key="1">
    <source>
        <dbReference type="SAM" id="MobiDB-lite"/>
    </source>
</evidence>
<feature type="region of interest" description="Disordered" evidence="1">
    <location>
        <begin position="156"/>
        <end position="202"/>
    </location>
</feature>
<evidence type="ECO:0000313" key="3">
    <source>
        <dbReference type="EMBL" id="KAA8622121.1"/>
    </source>
</evidence>
<feature type="domain" description="DUF6604" evidence="2">
    <location>
        <begin position="11"/>
        <end position="289"/>
    </location>
</feature>
<dbReference type="EMBL" id="NMPR01000315">
    <property type="protein sequence ID" value="KAA8622121.1"/>
    <property type="molecule type" value="Genomic_DNA"/>
</dbReference>
<feature type="compositionally biased region" description="Acidic residues" evidence="1">
    <location>
        <begin position="921"/>
        <end position="930"/>
    </location>
</feature>
<organism evidence="3 4">
    <name type="scientific">Sordaria macrospora</name>
    <dbReference type="NCBI Taxonomy" id="5147"/>
    <lineage>
        <taxon>Eukaryota</taxon>
        <taxon>Fungi</taxon>
        <taxon>Dikarya</taxon>
        <taxon>Ascomycota</taxon>
        <taxon>Pezizomycotina</taxon>
        <taxon>Sordariomycetes</taxon>
        <taxon>Sordariomycetidae</taxon>
        <taxon>Sordariales</taxon>
        <taxon>Sordariaceae</taxon>
        <taxon>Sordaria</taxon>
    </lineage>
</organism>
<dbReference type="AlphaFoldDB" id="A0A8S8ZB66"/>
<sequence>MTSTLGPYETYKRDIGPFVYWVLQQSNAVVRSLPLSNTIVHQVSLDKPQIAPESLVSHCKLIGKLLVSKEDIPKPVTALLQSVMDELAAPYATFQRLATNKSHPDVKNGSASLNALLTALRDCALALHCWELILHPDTLSDYLSSSLPFTKEKLDGMDSEQATPQEFGHRVGHQRKQAKPGKGKRARRRKEGEACKAKAKDTEKGPPVDVFVESMKEPLESFGVTLGQDGIKIDYIMAVYELFEKCFELRAYLQEVWYEVAYEGLNIAVAGALSNMAILQVQRSEERLLAGFPEDKKTYHSVMGIMSSVFGFDAEAESSEANKGEDAKEMFLVHTYHDLLDFLTDYRKSENGRPTKGMMKEVKHWKHDFDLRHATTEERLKWRRLYTIRWLYHLVDQCTLGMMAVASVCHKNIPDRKKAEEAQKEAQRRKMLGIHEFAAFIKYLTYEKSDIGIREMIHPHHVFQLQCIVDSLAVTKGWTFDLLKGHVLIEPPHANKFSPMRDVNHFLLNIGDKQAGFLKGFLDLKDKLTAEGAGRPATDNYAQIQAILKSACDIYCQFVGEGPNFLWNCSPFLCGVSLVEALDFQLTSMMHVWGQHREPVILMHLYNMLLREGYLDKRIDLFESLQLMFLNGVFAGGKMFALGYAGGLTHHVKLLDYFADIQNNNKAMWRAPTGSGISYCPTNPHGSFLVRLRDKAWNCFDISEGGLPLDAFRARLSIAQAKQVHDHNTGKKSLEGTGLVKMARAALPAEGLTEDLAEKRLLDLADGLRELLLTERQRAQASDGRPVQNDTICLSTSEWFDVAKVDIQADVEGDRPFCGLNYAKLTCHVLDIFRDIEKELHASGSETYSVMYGDDGEYYKKFPTRSGARFILFATALTRRDEKLLQIAARTLAKSARLLSEYVFWDKLKFGGTGRSSSPETDSDDDDGIETDATSCTMPLEEEVVHMDECVVVKGVALDDGTVLVRKT</sequence>
<comment type="caution">
    <text evidence="3">The sequence shown here is derived from an EMBL/GenBank/DDBJ whole genome shotgun (WGS) entry which is preliminary data.</text>
</comment>
<dbReference type="PANTHER" id="PTHR38795">
    <property type="entry name" value="DUF6604 DOMAIN-CONTAINING PROTEIN"/>
    <property type="match status" value="1"/>
</dbReference>
<evidence type="ECO:0000313" key="4">
    <source>
        <dbReference type="Proteomes" id="UP000433876"/>
    </source>
</evidence>
<gene>
    <name evidence="3" type="ORF">SMACR_09492</name>
</gene>
<dbReference type="Proteomes" id="UP000433876">
    <property type="component" value="Unassembled WGS sequence"/>
</dbReference>
<name>A0A8S8ZB66_SORMA</name>
<proteinExistence type="predicted"/>
<feature type="compositionally biased region" description="Basic residues" evidence="1">
    <location>
        <begin position="170"/>
        <end position="189"/>
    </location>
</feature>
<dbReference type="VEuPathDB" id="FungiDB:SMAC_09492"/>
<protein>
    <recommendedName>
        <fullName evidence="2">DUF6604 domain-containing protein</fullName>
    </recommendedName>
</protein>
<dbReference type="PIRSF" id="PIRSF028035">
    <property type="entry name" value="UCP028035"/>
    <property type="match status" value="1"/>
</dbReference>
<dbReference type="InterPro" id="IPR046539">
    <property type="entry name" value="DUF6604"/>
</dbReference>
<reference evidence="3 4" key="1">
    <citation type="submission" date="2017-07" db="EMBL/GenBank/DDBJ databases">
        <title>Genome sequence of the Sordaria macrospora wild type strain R19027.</title>
        <authorList>
            <person name="Nowrousian M."/>
            <person name="Teichert I."/>
            <person name="Kueck U."/>
        </authorList>
    </citation>
    <scope>NUCLEOTIDE SEQUENCE [LARGE SCALE GENOMIC DNA]</scope>
    <source>
        <strain evidence="3 4">R19027</strain>
        <tissue evidence="3">Mycelium</tissue>
    </source>
</reference>
<dbReference type="InterPro" id="IPR016864">
    <property type="entry name" value="UCP028035"/>
</dbReference>
<dbReference type="Pfam" id="PF20253">
    <property type="entry name" value="DUF6604"/>
    <property type="match status" value="1"/>
</dbReference>
<feature type="region of interest" description="Disordered" evidence="1">
    <location>
        <begin position="913"/>
        <end position="933"/>
    </location>
</feature>
<dbReference type="OMA" id="LMHLYNM"/>
<evidence type="ECO:0000259" key="2">
    <source>
        <dbReference type="Pfam" id="PF20253"/>
    </source>
</evidence>
<accession>A0A8S8ZB66</accession>
<dbReference type="PANTHER" id="PTHR38795:SF1">
    <property type="entry name" value="DUF6604 DOMAIN-CONTAINING PROTEIN"/>
    <property type="match status" value="1"/>
</dbReference>